<dbReference type="InterPro" id="IPR029787">
    <property type="entry name" value="Nucleotide_cyclase"/>
</dbReference>
<organism evidence="3 4">
    <name type="scientific">Pelomonas parva</name>
    <dbReference type="NCBI Taxonomy" id="3299032"/>
    <lineage>
        <taxon>Bacteria</taxon>
        <taxon>Pseudomonadati</taxon>
        <taxon>Pseudomonadota</taxon>
        <taxon>Betaproteobacteria</taxon>
        <taxon>Burkholderiales</taxon>
        <taxon>Sphaerotilaceae</taxon>
        <taxon>Roseateles</taxon>
    </lineage>
</organism>
<dbReference type="GO" id="GO:0052621">
    <property type="term" value="F:diguanylate cyclase activity"/>
    <property type="evidence" value="ECO:0007669"/>
    <property type="project" value="UniProtKB-EC"/>
</dbReference>
<dbReference type="InterPro" id="IPR052155">
    <property type="entry name" value="Biofilm_reg_signaling"/>
</dbReference>
<dbReference type="Gene3D" id="3.30.450.20">
    <property type="entry name" value="PAS domain"/>
    <property type="match status" value="3"/>
</dbReference>
<comment type="caution">
    <text evidence="3">The sequence shown here is derived from an EMBL/GenBank/DDBJ whole genome shotgun (WGS) entry which is preliminary data.</text>
</comment>
<dbReference type="InterPro" id="IPR000160">
    <property type="entry name" value="GGDEF_dom"/>
</dbReference>
<dbReference type="Pfam" id="PF08448">
    <property type="entry name" value="PAS_4"/>
    <property type="match status" value="1"/>
</dbReference>
<keyword evidence="3" id="KW-0548">Nucleotidyltransferase</keyword>
<dbReference type="NCBIfam" id="TIGR00229">
    <property type="entry name" value="sensory_box"/>
    <property type="match status" value="1"/>
</dbReference>
<reference evidence="3 4" key="1">
    <citation type="submission" date="2024-08" db="EMBL/GenBank/DDBJ databases">
        <authorList>
            <person name="Lu H."/>
        </authorList>
    </citation>
    <scope>NUCLEOTIDE SEQUENCE [LARGE SCALE GENOMIC DNA]</scope>
    <source>
        <strain evidence="3 4">LYH14W</strain>
    </source>
</reference>
<dbReference type="CDD" id="cd12914">
    <property type="entry name" value="PDC1_DGC_like"/>
    <property type="match status" value="1"/>
</dbReference>
<gene>
    <name evidence="3" type="ORF">ACG00Y_04405</name>
</gene>
<dbReference type="PROSITE" id="PS50887">
    <property type="entry name" value="GGDEF"/>
    <property type="match status" value="1"/>
</dbReference>
<protein>
    <submittedName>
        <fullName evidence="3">Diguanylate cyclase domain-containing protein</fullName>
        <ecNumber evidence="3">2.7.7.65</ecNumber>
    </submittedName>
</protein>
<dbReference type="Pfam" id="PF22588">
    <property type="entry name" value="dCache_1_like"/>
    <property type="match status" value="1"/>
</dbReference>
<dbReference type="InterPro" id="IPR054327">
    <property type="entry name" value="His-kinase-like_sensor"/>
</dbReference>
<dbReference type="InterPro" id="IPR013656">
    <property type="entry name" value="PAS_4"/>
</dbReference>
<evidence type="ECO:0000313" key="4">
    <source>
        <dbReference type="Proteomes" id="UP001606210"/>
    </source>
</evidence>
<name>A0ABW7EXQ4_9BURK</name>
<dbReference type="InterPro" id="IPR035965">
    <property type="entry name" value="PAS-like_dom_sf"/>
</dbReference>
<dbReference type="SMART" id="SM00267">
    <property type="entry name" value="GGDEF"/>
    <property type="match status" value="1"/>
</dbReference>
<dbReference type="CDD" id="cd01949">
    <property type="entry name" value="GGDEF"/>
    <property type="match status" value="1"/>
</dbReference>
<dbReference type="RefSeq" id="WP_394476352.1">
    <property type="nucleotide sequence ID" value="NZ_JBIGHV010000002.1"/>
</dbReference>
<sequence length="623" mass="67378">MPVQRKYRQFQRLLIAGNLIVLALLAGSTLLTLRASREAYTNSARQSVENLTRSVSQNVAAEIRQIDSTLASVIQELERLHPDGPLDAAAARVIIDGRRRLLPEVDGIRITDAAGLVLTSDTAAPVSVGDRPYFVQARERPDALALSEPLVSRVTQRWSLVLARAWRGSDGRFLGIVYAVLSAEHFIERFEAVARGTRGAVALRTDALRLVARYAPGATDRLAGIGSNKVSAELSDAVARRSESGFYVTRTALDGIERASAYQRVAGYPLTVLVGLDTEDFYRPWRREAVQLSLLSGLLGLMVATLSALVLVRQRDLLRAHAATAQLAAEQQAMLDNELVGIAKAADRHTVWHNRALARMLGYAPGGMVGRPTSEVYADEADYRRVGQAYAELTEGKQYRTELQMRRTDGSLVWVDLSGVRLPDGQSLWVMVDISRMKASEADAEHRAGHDALTGLPNRSQLGPAIADAIRLARQGGHKLAVAFIDLDGFKAVNDELGHEAGDALLREVARRIGQGIRVKDLAARLGGDEFVVVLNGVNRREDVEPVLARMLEALEAPVELPGGGRATVGASVGVALWPDDGLEAGGLMDAADQAMYAAKRAGKHRVVFSAAGEGRAPDQAWV</sequence>
<dbReference type="Proteomes" id="UP001606210">
    <property type="component" value="Unassembled WGS sequence"/>
</dbReference>
<evidence type="ECO:0000256" key="1">
    <source>
        <dbReference type="SAM" id="Phobius"/>
    </source>
</evidence>
<feature type="transmembrane region" description="Helical" evidence="1">
    <location>
        <begin position="12"/>
        <end position="33"/>
    </location>
</feature>
<dbReference type="Pfam" id="PF00990">
    <property type="entry name" value="GGDEF"/>
    <property type="match status" value="1"/>
</dbReference>
<feature type="domain" description="GGDEF" evidence="2">
    <location>
        <begin position="478"/>
        <end position="612"/>
    </location>
</feature>
<dbReference type="CDD" id="cd00130">
    <property type="entry name" value="PAS"/>
    <property type="match status" value="1"/>
</dbReference>
<dbReference type="NCBIfam" id="TIGR00254">
    <property type="entry name" value="GGDEF"/>
    <property type="match status" value="1"/>
</dbReference>
<dbReference type="CDD" id="cd12915">
    <property type="entry name" value="PDC2_DGC_like"/>
    <property type="match status" value="1"/>
</dbReference>
<dbReference type="PANTHER" id="PTHR44757:SF2">
    <property type="entry name" value="BIOFILM ARCHITECTURE MAINTENANCE PROTEIN MBAA"/>
    <property type="match status" value="1"/>
</dbReference>
<keyword evidence="4" id="KW-1185">Reference proteome</keyword>
<accession>A0ABW7EXQ4</accession>
<dbReference type="InterPro" id="IPR000014">
    <property type="entry name" value="PAS"/>
</dbReference>
<dbReference type="InterPro" id="IPR043128">
    <property type="entry name" value="Rev_trsase/Diguanyl_cyclase"/>
</dbReference>
<dbReference type="EMBL" id="JBIGHV010000002">
    <property type="protein sequence ID" value="MFG6429138.1"/>
    <property type="molecule type" value="Genomic_DNA"/>
</dbReference>
<dbReference type="SUPFAM" id="SSF55785">
    <property type="entry name" value="PYP-like sensor domain (PAS domain)"/>
    <property type="match status" value="1"/>
</dbReference>
<proteinExistence type="predicted"/>
<evidence type="ECO:0000259" key="2">
    <source>
        <dbReference type="PROSITE" id="PS50887"/>
    </source>
</evidence>
<keyword evidence="3" id="KW-0808">Transferase</keyword>
<keyword evidence="1" id="KW-0812">Transmembrane</keyword>
<keyword evidence="1" id="KW-0472">Membrane</keyword>
<keyword evidence="1" id="KW-1133">Transmembrane helix</keyword>
<dbReference type="Gene3D" id="3.30.70.270">
    <property type="match status" value="1"/>
</dbReference>
<evidence type="ECO:0000313" key="3">
    <source>
        <dbReference type="EMBL" id="MFG6429138.1"/>
    </source>
</evidence>
<dbReference type="PANTHER" id="PTHR44757">
    <property type="entry name" value="DIGUANYLATE CYCLASE DGCP"/>
    <property type="match status" value="1"/>
</dbReference>
<dbReference type="EC" id="2.7.7.65" evidence="3"/>
<dbReference type="SUPFAM" id="SSF55073">
    <property type="entry name" value="Nucleotide cyclase"/>
    <property type="match status" value="1"/>
</dbReference>